<dbReference type="PANTHER" id="PTHR40079">
    <property type="entry name" value="MANNAN ENDO-1,4-BETA-MANNOSIDASE E-RELATED"/>
    <property type="match status" value="1"/>
</dbReference>
<comment type="caution">
    <text evidence="6">The sequence shown here is derived from an EMBL/GenBank/DDBJ whole genome shotgun (WGS) entry which is preliminary data.</text>
</comment>
<dbReference type="GO" id="GO:0006080">
    <property type="term" value="P:substituted mannan metabolic process"/>
    <property type="evidence" value="ECO:0007669"/>
    <property type="project" value="InterPro"/>
</dbReference>
<evidence type="ECO:0000259" key="5">
    <source>
        <dbReference type="PROSITE" id="PS51764"/>
    </source>
</evidence>
<dbReference type="PROSITE" id="PS51764">
    <property type="entry name" value="GH26"/>
    <property type="match status" value="1"/>
</dbReference>
<evidence type="ECO:0000313" key="7">
    <source>
        <dbReference type="Proteomes" id="UP001347796"/>
    </source>
</evidence>
<dbReference type="SUPFAM" id="SSF51445">
    <property type="entry name" value="(Trans)glycosidases"/>
    <property type="match status" value="1"/>
</dbReference>
<dbReference type="EMBL" id="JAZGQO010000006">
    <property type="protein sequence ID" value="KAK6184228.1"/>
    <property type="molecule type" value="Genomic_DNA"/>
</dbReference>
<dbReference type="PRINTS" id="PR00739">
    <property type="entry name" value="GLHYDRLASE26"/>
</dbReference>
<evidence type="ECO:0000256" key="2">
    <source>
        <dbReference type="ARBA" id="ARBA00022801"/>
    </source>
</evidence>
<dbReference type="InterPro" id="IPR017853">
    <property type="entry name" value="GH"/>
</dbReference>
<gene>
    <name evidence="6" type="ORF">SNE40_006738</name>
</gene>
<sequence length="394" mass="44865">MRFVILVVAALPIVQNAIIDQNAGPEARKLYDKLTNIARDPKKILFGQESNTVWGAEGGVSPYSVGTPHDGNVKGWLYRADMVEHGIPDSLCDIQRLTGDYPAVNGIGYGEVDHNNKVLNDYIVRRSYERGELIVSAHHQHNPVTNGTAWIATDKGDTLHTVKRILPGGDFHEVYRRRLDSVAARMKGFKTSSGQTIPIVFRPFHELNGGWFWWGFKNKAQNTAQEIKELYRYTVKYLRDTKQVHNVLYAYSPDRFQDKADYLKLYPGDDYVDILGMDFYYHDGAESTDTFVSKVINVVELAEDRHKIPAVTEIGIFNNGIDKMPNFWSDHILEPLKKSTKGTRIAYLHAWANICLHACQKWTPYRGHPGADAFINNFYKDPVMLFAKDAHLYD</sequence>
<dbReference type="PANTHER" id="PTHR40079:SF4">
    <property type="entry name" value="GH26 DOMAIN-CONTAINING PROTEIN-RELATED"/>
    <property type="match status" value="1"/>
</dbReference>
<reference evidence="6 7" key="1">
    <citation type="submission" date="2024-01" db="EMBL/GenBank/DDBJ databases">
        <title>The genome of the rayed Mediterranean limpet Patella caerulea (Linnaeus, 1758).</title>
        <authorList>
            <person name="Anh-Thu Weber A."/>
            <person name="Halstead-Nussloch G."/>
        </authorList>
    </citation>
    <scope>NUCLEOTIDE SEQUENCE [LARGE SCALE GENOMIC DNA]</scope>
    <source>
        <strain evidence="6">AATW-2023a</strain>
        <tissue evidence="6">Whole specimen</tissue>
    </source>
</reference>
<evidence type="ECO:0000256" key="4">
    <source>
        <dbReference type="SAM" id="SignalP"/>
    </source>
</evidence>
<keyword evidence="2" id="KW-0378">Hydrolase</keyword>
<keyword evidence="7" id="KW-1185">Reference proteome</keyword>
<keyword evidence="3" id="KW-0326">Glycosidase</keyword>
<proteinExistence type="inferred from homology"/>
<protein>
    <recommendedName>
        <fullName evidence="5">GH26 domain-containing protein</fullName>
    </recommendedName>
</protein>
<comment type="similarity">
    <text evidence="1">Belongs to the glycosyl hydrolase 26 family.</text>
</comment>
<feature type="signal peptide" evidence="4">
    <location>
        <begin position="1"/>
        <end position="16"/>
    </location>
</feature>
<feature type="chain" id="PRO_5042961361" description="GH26 domain-containing protein" evidence="4">
    <location>
        <begin position="17"/>
        <end position="394"/>
    </location>
</feature>
<evidence type="ECO:0000256" key="1">
    <source>
        <dbReference type="ARBA" id="ARBA00007754"/>
    </source>
</evidence>
<dbReference type="InterPro" id="IPR000805">
    <property type="entry name" value="Glyco_hydro_26"/>
</dbReference>
<evidence type="ECO:0000256" key="3">
    <source>
        <dbReference type="ARBA" id="ARBA00023295"/>
    </source>
</evidence>
<dbReference type="GO" id="GO:0016985">
    <property type="term" value="F:mannan endo-1,4-beta-mannosidase activity"/>
    <property type="evidence" value="ECO:0007669"/>
    <property type="project" value="InterPro"/>
</dbReference>
<evidence type="ECO:0000313" key="6">
    <source>
        <dbReference type="EMBL" id="KAK6184228.1"/>
    </source>
</evidence>
<name>A0AAN8PU01_PATCE</name>
<dbReference type="Gene3D" id="3.20.20.80">
    <property type="entry name" value="Glycosidases"/>
    <property type="match status" value="1"/>
</dbReference>
<accession>A0AAN8PU01</accession>
<dbReference type="AlphaFoldDB" id="A0AAN8PU01"/>
<dbReference type="Pfam" id="PF02156">
    <property type="entry name" value="Glyco_hydro_26"/>
    <property type="match status" value="1"/>
</dbReference>
<dbReference type="Proteomes" id="UP001347796">
    <property type="component" value="Unassembled WGS sequence"/>
</dbReference>
<dbReference type="InterPro" id="IPR022790">
    <property type="entry name" value="GH26_dom"/>
</dbReference>
<organism evidence="6 7">
    <name type="scientific">Patella caerulea</name>
    <name type="common">Rayed Mediterranean limpet</name>
    <dbReference type="NCBI Taxonomy" id="87958"/>
    <lineage>
        <taxon>Eukaryota</taxon>
        <taxon>Metazoa</taxon>
        <taxon>Spiralia</taxon>
        <taxon>Lophotrochozoa</taxon>
        <taxon>Mollusca</taxon>
        <taxon>Gastropoda</taxon>
        <taxon>Patellogastropoda</taxon>
        <taxon>Patelloidea</taxon>
        <taxon>Patellidae</taxon>
        <taxon>Patella</taxon>
    </lineage>
</organism>
<feature type="domain" description="GH26" evidence="5">
    <location>
        <begin position="25"/>
        <end position="388"/>
    </location>
</feature>
<keyword evidence="4" id="KW-0732">Signal</keyword>